<dbReference type="GO" id="GO:0061799">
    <property type="term" value="F:cyclic pyranopterin monophosphate synthase activity"/>
    <property type="evidence" value="ECO:0007669"/>
    <property type="project" value="TreeGrafter"/>
</dbReference>
<evidence type="ECO:0000259" key="2">
    <source>
        <dbReference type="Pfam" id="PF06463"/>
    </source>
</evidence>
<dbReference type="PANTHER" id="PTHR22960">
    <property type="entry name" value="MOLYBDOPTERIN COFACTOR SYNTHESIS PROTEIN A"/>
    <property type="match status" value="1"/>
</dbReference>
<dbReference type="GO" id="GO:0061798">
    <property type="term" value="F:GTP 3',8'-cyclase activity"/>
    <property type="evidence" value="ECO:0007669"/>
    <property type="project" value="TreeGrafter"/>
</dbReference>
<dbReference type="PANTHER" id="PTHR22960:SF0">
    <property type="entry name" value="MOLYBDENUM COFACTOR BIOSYNTHESIS PROTEIN 1"/>
    <property type="match status" value="1"/>
</dbReference>
<dbReference type="EMBL" id="CAFBPC010000060">
    <property type="protein sequence ID" value="CAB5002051.1"/>
    <property type="molecule type" value="Genomic_DNA"/>
</dbReference>
<sequence length="209" mass="23400">MSLDSLKAERFFAMTRRDELVNVLAGIAEAQLVGFTPMKVNVVVERGANDDEILDLVAYGRDNNIEIRFIEFMPLDATNEWERKKVVTQDEIISVINAEYPLEIVPARGAAPADRWRYVDGKGTVGVIPSVSHPFCADCDRVRLTSDGQFRTCLFATDEFDIRALLRNGGTDDEIAELIRTAVGLKWAGHQINQVNFIRPRRSMSQIGG</sequence>
<dbReference type="CDD" id="cd21117">
    <property type="entry name" value="Twitch_MoaA"/>
    <property type="match status" value="1"/>
</dbReference>
<accession>A0A6J7PA77</accession>
<dbReference type="Gene3D" id="3.20.20.70">
    <property type="entry name" value="Aldolase class I"/>
    <property type="match status" value="1"/>
</dbReference>
<dbReference type="InterPro" id="IPR050105">
    <property type="entry name" value="MoCo_biosynth_MoaA/MoaC"/>
</dbReference>
<evidence type="ECO:0000313" key="3">
    <source>
        <dbReference type="EMBL" id="CAB5002051.1"/>
    </source>
</evidence>
<reference evidence="3" key="1">
    <citation type="submission" date="2020-05" db="EMBL/GenBank/DDBJ databases">
        <authorList>
            <person name="Chiriac C."/>
            <person name="Salcher M."/>
            <person name="Ghai R."/>
            <person name="Kavagutti S V."/>
        </authorList>
    </citation>
    <scope>NUCLEOTIDE SEQUENCE</scope>
</reference>
<gene>
    <name evidence="3" type="ORF">UFOPK4057_00364</name>
</gene>
<dbReference type="AlphaFoldDB" id="A0A6J7PA77"/>
<dbReference type="InterPro" id="IPR058240">
    <property type="entry name" value="rSAM_sf"/>
</dbReference>
<name>A0A6J7PA77_9ZZZZ</name>
<evidence type="ECO:0000256" key="1">
    <source>
        <dbReference type="ARBA" id="ARBA00023150"/>
    </source>
</evidence>
<dbReference type="SUPFAM" id="SSF102114">
    <property type="entry name" value="Radical SAM enzymes"/>
    <property type="match status" value="1"/>
</dbReference>
<dbReference type="GO" id="GO:0006777">
    <property type="term" value="P:Mo-molybdopterin cofactor biosynthetic process"/>
    <property type="evidence" value="ECO:0007669"/>
    <property type="project" value="UniProtKB-KW"/>
</dbReference>
<dbReference type="GO" id="GO:0051539">
    <property type="term" value="F:4 iron, 4 sulfur cluster binding"/>
    <property type="evidence" value="ECO:0007669"/>
    <property type="project" value="UniProtKB-KW"/>
</dbReference>
<dbReference type="InterPro" id="IPR013785">
    <property type="entry name" value="Aldolase_TIM"/>
</dbReference>
<keyword evidence="1" id="KW-0501">Molybdenum cofactor biosynthesis</keyword>
<dbReference type="InterPro" id="IPR010505">
    <property type="entry name" value="MoaA_twitch"/>
</dbReference>
<protein>
    <submittedName>
        <fullName evidence="3">Unannotated protein</fullName>
    </submittedName>
</protein>
<proteinExistence type="predicted"/>
<organism evidence="3">
    <name type="scientific">freshwater metagenome</name>
    <dbReference type="NCBI Taxonomy" id="449393"/>
    <lineage>
        <taxon>unclassified sequences</taxon>
        <taxon>metagenomes</taxon>
        <taxon>ecological metagenomes</taxon>
    </lineage>
</organism>
<dbReference type="Pfam" id="PF06463">
    <property type="entry name" value="Mob_synth_C"/>
    <property type="match status" value="1"/>
</dbReference>
<feature type="domain" description="Molybdenum cofactor biosynthesis protein A-like twitch" evidence="2">
    <location>
        <begin position="65"/>
        <end position="191"/>
    </location>
</feature>